<keyword evidence="1 8" id="KW-0808">Transferase</keyword>
<dbReference type="GO" id="GO:0006808">
    <property type="term" value="P:regulation of nitrogen utilization"/>
    <property type="evidence" value="ECO:0007669"/>
    <property type="project" value="UniProtKB-UniRule"/>
</dbReference>
<evidence type="ECO:0000259" key="9">
    <source>
        <dbReference type="PROSITE" id="PS51671"/>
    </source>
</evidence>
<dbReference type="HAMAP" id="MF_00277">
    <property type="entry name" value="PII_uridylyl_transf"/>
    <property type="match status" value="1"/>
</dbReference>
<dbReference type="InterPro" id="IPR045865">
    <property type="entry name" value="ACT-like_dom_sf"/>
</dbReference>
<dbReference type="Pfam" id="PF08335">
    <property type="entry name" value="GlnD_UR_UTase"/>
    <property type="match status" value="1"/>
</dbReference>
<dbReference type="InterPro" id="IPR003607">
    <property type="entry name" value="HD/PDEase_dom"/>
</dbReference>
<dbReference type="GO" id="GO:0008893">
    <property type="term" value="F:guanosine-3',5'-bis(diphosphate) 3'-diphosphatase activity"/>
    <property type="evidence" value="ECO:0007669"/>
    <property type="project" value="UniProtKB-EC"/>
</dbReference>
<dbReference type="CDD" id="cd00077">
    <property type="entry name" value="HDc"/>
    <property type="match status" value="1"/>
</dbReference>
<dbReference type="EMBL" id="JADINH010000208">
    <property type="protein sequence ID" value="MBO8416782.1"/>
    <property type="molecule type" value="Genomic_DNA"/>
</dbReference>
<dbReference type="CDD" id="cd05401">
    <property type="entry name" value="NT_GlnE_GlnD_like"/>
    <property type="match status" value="1"/>
</dbReference>
<protein>
    <recommendedName>
        <fullName evidence="8">Bifunctional uridylyltransferase/uridylyl-removing enzyme</fullName>
        <shortName evidence="8">UTase/UR</shortName>
    </recommendedName>
    <alternativeName>
        <fullName evidence="8">Bifunctional [protein-PII] modification enzyme</fullName>
    </alternativeName>
    <alternativeName>
        <fullName evidence="8">Bifunctional nitrogen sensor protein</fullName>
    </alternativeName>
    <domain>
        <recommendedName>
            <fullName evidence="8">[Protein-PII] uridylyltransferase</fullName>
            <shortName evidence="8">PII uridylyltransferase</shortName>
            <shortName evidence="8">UTase</shortName>
            <ecNumber evidence="8">2.7.7.59</ecNumber>
        </recommendedName>
    </domain>
    <domain>
        <recommendedName>
            <fullName evidence="8">[Protein-PII]-UMP uridylyl-removing enzyme</fullName>
            <shortName evidence="8">UR</shortName>
            <ecNumber evidence="8">3.1.4.-</ecNumber>
        </recommendedName>
    </domain>
</protein>
<dbReference type="InterPro" id="IPR006674">
    <property type="entry name" value="HD_domain"/>
</dbReference>
<dbReference type="InterPro" id="IPR010043">
    <property type="entry name" value="UTase/UR"/>
</dbReference>
<reference evidence="11" key="2">
    <citation type="journal article" date="2021" name="PeerJ">
        <title>Extensive microbial diversity within the chicken gut microbiome revealed by metagenomics and culture.</title>
        <authorList>
            <person name="Gilroy R."/>
            <person name="Ravi A."/>
            <person name="Getino M."/>
            <person name="Pursley I."/>
            <person name="Horton D.L."/>
            <person name="Alikhan N.F."/>
            <person name="Baker D."/>
            <person name="Gharbi K."/>
            <person name="Hall N."/>
            <person name="Watson M."/>
            <person name="Adriaenssens E.M."/>
            <person name="Foster-Nyarko E."/>
            <person name="Jarju S."/>
            <person name="Secka A."/>
            <person name="Antonio M."/>
            <person name="Oren A."/>
            <person name="Chaudhuri R.R."/>
            <person name="La Ragione R."/>
            <person name="Hildebrand F."/>
            <person name="Pallen M.J."/>
        </authorList>
    </citation>
    <scope>NUCLEOTIDE SEQUENCE</scope>
    <source>
        <strain evidence="11">17213</strain>
    </source>
</reference>
<evidence type="ECO:0000256" key="1">
    <source>
        <dbReference type="ARBA" id="ARBA00022679"/>
    </source>
</evidence>
<dbReference type="PANTHER" id="PTHR47320">
    <property type="entry name" value="BIFUNCTIONAL URIDYLYLTRANSFERASE/URIDYLYL-REMOVING ENZYME"/>
    <property type="match status" value="1"/>
</dbReference>
<keyword evidence="5 8" id="KW-0460">Magnesium</keyword>
<dbReference type="EC" id="2.7.7.59" evidence="8"/>
<comment type="catalytic activity">
    <reaction evidence="8">
        <text>[protein-PII]-L-tyrosine + UTP = [protein-PII]-uridylyl-L-tyrosine + diphosphate</text>
        <dbReference type="Rhea" id="RHEA:13673"/>
        <dbReference type="Rhea" id="RHEA-COMP:12147"/>
        <dbReference type="Rhea" id="RHEA-COMP:12148"/>
        <dbReference type="ChEBI" id="CHEBI:33019"/>
        <dbReference type="ChEBI" id="CHEBI:46398"/>
        <dbReference type="ChEBI" id="CHEBI:46858"/>
        <dbReference type="ChEBI" id="CHEBI:90602"/>
        <dbReference type="EC" id="2.7.7.59"/>
    </reaction>
</comment>
<keyword evidence="3" id="KW-0677">Repeat</keyword>
<comment type="domain">
    <text evidence="8">Has four distinct domains: an N-terminal nucleotidyltransferase (NT) domain responsible for UTase activity, a central HD domain that encodes UR activity, and two C-terminal ACT domains that seem to have a role in glutamine sensing.</text>
</comment>
<evidence type="ECO:0000256" key="3">
    <source>
        <dbReference type="ARBA" id="ARBA00022737"/>
    </source>
</evidence>
<comment type="catalytic activity">
    <reaction evidence="7">
        <text>guanosine 3',5'-bis(diphosphate) + H2O = GDP + diphosphate + H(+)</text>
        <dbReference type="Rhea" id="RHEA:14253"/>
        <dbReference type="ChEBI" id="CHEBI:15377"/>
        <dbReference type="ChEBI" id="CHEBI:15378"/>
        <dbReference type="ChEBI" id="CHEBI:33019"/>
        <dbReference type="ChEBI" id="CHEBI:58189"/>
        <dbReference type="ChEBI" id="CHEBI:77828"/>
        <dbReference type="EC" id="3.1.7.2"/>
    </reaction>
</comment>
<dbReference type="EC" id="3.1.4.-" evidence="8"/>
<comment type="cofactor">
    <cofactor evidence="8">
        <name>Mg(2+)</name>
        <dbReference type="ChEBI" id="CHEBI:18420"/>
    </cofactor>
</comment>
<dbReference type="GO" id="GO:0008081">
    <property type="term" value="F:phosphoric diester hydrolase activity"/>
    <property type="evidence" value="ECO:0007669"/>
    <property type="project" value="UniProtKB-UniRule"/>
</dbReference>
<dbReference type="AlphaFoldDB" id="A0A9D9GRL8"/>
<dbReference type="GO" id="GO:0008773">
    <property type="term" value="F:[protein-PII] uridylyltransferase activity"/>
    <property type="evidence" value="ECO:0007669"/>
    <property type="project" value="UniProtKB-UniRule"/>
</dbReference>
<proteinExistence type="inferred from homology"/>
<keyword evidence="6 8" id="KW-0511">Multifunctional enzyme</keyword>
<dbReference type="SUPFAM" id="SSF109604">
    <property type="entry name" value="HD-domain/PDEase-like"/>
    <property type="match status" value="1"/>
</dbReference>
<dbReference type="InterPro" id="IPR013546">
    <property type="entry name" value="PII_UdlTrfase/GS_AdlTrfase"/>
</dbReference>
<dbReference type="SMART" id="SM00471">
    <property type="entry name" value="HDc"/>
    <property type="match status" value="1"/>
</dbReference>
<dbReference type="Proteomes" id="UP000823631">
    <property type="component" value="Unassembled WGS sequence"/>
</dbReference>
<feature type="region of interest" description="Uridylyltransferase" evidence="8">
    <location>
        <begin position="1"/>
        <end position="348"/>
    </location>
</feature>
<dbReference type="PIRSF" id="PIRSF006288">
    <property type="entry name" value="PII_uridyltransf"/>
    <property type="match status" value="1"/>
</dbReference>
<dbReference type="InterPro" id="IPR043519">
    <property type="entry name" value="NT_sf"/>
</dbReference>
<dbReference type="SUPFAM" id="SSF81593">
    <property type="entry name" value="Nucleotidyltransferase substrate binding subunit/domain"/>
    <property type="match status" value="1"/>
</dbReference>
<dbReference type="CDD" id="cd04899">
    <property type="entry name" value="ACT_ACR-UUR-like_2"/>
    <property type="match status" value="1"/>
</dbReference>
<comment type="function">
    <text evidence="8">Modifies, by uridylylation and deuridylylation, the PII regulatory proteins (GlnB and homologs), in response to the nitrogen status of the cell that GlnD senses through the glutamine level. Under low glutamine levels, catalyzes the conversion of the PII proteins and UTP to PII-UMP and PPi, while under higher glutamine levels, GlnD hydrolyzes PII-UMP to PII and UMP (deuridylylation). Thus, controls uridylylation state and activity of the PII proteins, and plays an important role in the regulation of nitrogen metabolism.</text>
</comment>
<dbReference type="PANTHER" id="PTHR47320:SF1">
    <property type="entry name" value="BIFUNCTIONAL URIDYLYLTRANSFERASE_URIDYLYL-REMOVING ENZYME"/>
    <property type="match status" value="1"/>
</dbReference>
<comment type="catalytic activity">
    <reaction evidence="8">
        <text>[protein-PII]-uridylyl-L-tyrosine + H2O = [protein-PII]-L-tyrosine + UMP + H(+)</text>
        <dbReference type="Rhea" id="RHEA:48600"/>
        <dbReference type="Rhea" id="RHEA-COMP:12147"/>
        <dbReference type="Rhea" id="RHEA-COMP:12148"/>
        <dbReference type="ChEBI" id="CHEBI:15377"/>
        <dbReference type="ChEBI" id="CHEBI:15378"/>
        <dbReference type="ChEBI" id="CHEBI:46858"/>
        <dbReference type="ChEBI" id="CHEBI:57865"/>
        <dbReference type="ChEBI" id="CHEBI:90602"/>
    </reaction>
</comment>
<dbReference type="SUPFAM" id="SSF55021">
    <property type="entry name" value="ACT-like"/>
    <property type="match status" value="1"/>
</dbReference>
<evidence type="ECO:0000256" key="8">
    <source>
        <dbReference type="HAMAP-Rule" id="MF_00277"/>
    </source>
</evidence>
<dbReference type="Gene3D" id="1.10.3210.10">
    <property type="entry name" value="Hypothetical protein af1432"/>
    <property type="match status" value="1"/>
</dbReference>
<name>A0A9D9GRL8_9GAMM</name>
<accession>A0A9D9GRL8</accession>
<comment type="similarity">
    <text evidence="8">Belongs to the GlnD family.</text>
</comment>
<keyword evidence="4 8" id="KW-0378">Hydrolase</keyword>
<dbReference type="SUPFAM" id="SSF81301">
    <property type="entry name" value="Nucleotidyltransferase"/>
    <property type="match status" value="1"/>
</dbReference>
<gene>
    <name evidence="8 11" type="primary">glnD</name>
    <name evidence="11" type="ORF">IAB19_10415</name>
</gene>
<organism evidence="11 12">
    <name type="scientific">Candidatus Avisuccinivibrio stercorigallinarum</name>
    <dbReference type="NCBI Taxonomy" id="2840704"/>
    <lineage>
        <taxon>Bacteria</taxon>
        <taxon>Pseudomonadati</taxon>
        <taxon>Pseudomonadota</taxon>
        <taxon>Gammaproteobacteria</taxon>
        <taxon>Aeromonadales</taxon>
        <taxon>Succinivibrionaceae</taxon>
        <taxon>Succinivibrionaceae incertae sedis</taxon>
        <taxon>Candidatus Avisuccinivibrio</taxon>
    </lineage>
</organism>
<dbReference type="PROSITE" id="PS51831">
    <property type="entry name" value="HD"/>
    <property type="match status" value="1"/>
</dbReference>
<evidence type="ECO:0000256" key="5">
    <source>
        <dbReference type="ARBA" id="ARBA00022842"/>
    </source>
</evidence>
<keyword evidence="2 8" id="KW-0548">Nucleotidyltransferase</keyword>
<dbReference type="PROSITE" id="PS51671">
    <property type="entry name" value="ACT"/>
    <property type="match status" value="1"/>
</dbReference>
<reference evidence="11" key="1">
    <citation type="submission" date="2020-10" db="EMBL/GenBank/DDBJ databases">
        <authorList>
            <person name="Gilroy R."/>
        </authorList>
    </citation>
    <scope>NUCLEOTIDE SEQUENCE</scope>
    <source>
        <strain evidence="11">17213</strain>
    </source>
</reference>
<evidence type="ECO:0000313" key="12">
    <source>
        <dbReference type="Proteomes" id="UP000823631"/>
    </source>
</evidence>
<evidence type="ECO:0000259" key="10">
    <source>
        <dbReference type="PROSITE" id="PS51831"/>
    </source>
</evidence>
<dbReference type="NCBIfam" id="TIGR01693">
    <property type="entry name" value="UTase_glnD"/>
    <property type="match status" value="1"/>
</dbReference>
<evidence type="ECO:0000256" key="7">
    <source>
        <dbReference type="ARBA" id="ARBA00047968"/>
    </source>
</evidence>
<comment type="activity regulation">
    <text evidence="8">Uridylyltransferase (UTase) activity is inhibited by glutamine, while glutamine activates uridylyl-removing (UR) activity.</text>
</comment>
<feature type="domain" description="ACT" evidence="9">
    <location>
        <begin position="810"/>
        <end position="886"/>
    </location>
</feature>
<feature type="domain" description="HD" evidence="10">
    <location>
        <begin position="467"/>
        <end position="588"/>
    </location>
</feature>
<comment type="caution">
    <text evidence="11">The sequence shown here is derived from an EMBL/GenBank/DDBJ whole genome shotgun (WGS) entry which is preliminary data.</text>
</comment>
<evidence type="ECO:0000256" key="4">
    <source>
        <dbReference type="ARBA" id="ARBA00022801"/>
    </source>
</evidence>
<dbReference type="Pfam" id="PF01966">
    <property type="entry name" value="HD"/>
    <property type="match status" value="1"/>
</dbReference>
<evidence type="ECO:0000256" key="2">
    <source>
        <dbReference type="ARBA" id="ARBA00022695"/>
    </source>
</evidence>
<comment type="caution">
    <text evidence="8">Lacks conserved residue(s) required for the propagation of feature annotation.</text>
</comment>
<evidence type="ECO:0000313" key="11">
    <source>
        <dbReference type="EMBL" id="MBO8416782.1"/>
    </source>
</evidence>
<dbReference type="InterPro" id="IPR002912">
    <property type="entry name" value="ACT_dom"/>
</dbReference>
<evidence type="ECO:0000256" key="6">
    <source>
        <dbReference type="ARBA" id="ARBA00023268"/>
    </source>
</evidence>
<sequence>MFEKLTIPKSFNLDSPGLVCPFKGRLEEITVKTGRAYLQEFAEHLCSLFEQGFKVQSLLELRSDFIDSLLCRLYKHFGLEKFPYLALAAVGGYGRRELFLMSDIDILLLSSVDPLPADAKSAIEPFISFLWDLKLDIGSSVRTINETVMESRQDLTIETNLLERRLVAGSYLTLNLLKDALDSDTYWDPKSFLRAKIHEQIERHHSYKDTAYLLEPDIKNNPGGLRDIQVMQWIANFHFNARTLEDMLKLGLLLPTEFEELNICKGVLTAVRYALHITTRREDNRLTLDAQKSVAALLGFGTEGNAPVEHMMRIFFRSVRRIRELNSMTLQLETLRITGHLGDDSPVYIDSCFIKRGPLIDIADPEIFKAEPWRMLELFHVIARQDDVLGLHVNCLRQLREARRALNFYLIEVPRCREEFKLIIEDQNCLSTALPLMHEHRILSAYMPQWESIEGLSQFDMFHTYTVDEHIIRVLKNLAIFSHSKEPPHLLFRNIYNQLTEPVILVTAAFLHDIAKGRGGHHAQLGAREALYFCQLHGFTQYQSRLIAWLVENHLLMSSTALRRDISDPEVINNFAETMQDEEHLDLLYCLSVADIAATNDREWTSWKDTIFRRLYFSVRQALRQGLEKPQDLKLHARENQQLALLQCRGITEENARLWWAQLPLTYFIQYTPFDIAWHTRNILRHRSLEAPLILFAQHPEVDTELFIYQHSGRFDFARAACVMAKKRLNVISAEIVQTKHNSAICTIKFQAIKGGCIDNDRLHNLRRSLLAGLNEEPNLQGLKPEAFKSPFNIPPQVEFLENSEAKHTSIEISTLDTPGLLAKIGITLKNSGCFILSARVTTTGERADDFFTIINAAGTSLDETEKMQVKGALLKALKAPSLQAV</sequence>